<accession>A0A448TIB8</accession>
<proteinExistence type="predicted"/>
<sequence>MSILLVFVIPIVIAIFPMVMDWLERAVVFPDLIEPLDVNLSTVPAGAVPQVSETQG</sequence>
<reference evidence="1 2" key="1">
    <citation type="submission" date="2018-06" db="EMBL/GenBank/DDBJ databases">
        <authorList>
            <consortium name="Pathogen Informatics"/>
            <person name="Doyle S."/>
        </authorList>
    </citation>
    <scope>NUCLEOTIDE SEQUENCE [LARGE SCALE GENOMIC DNA]</scope>
    <source>
        <strain evidence="1 2">NCTC10254</strain>
    </source>
</reference>
<dbReference type="RefSeq" id="WP_005522047.1">
    <property type="nucleotide sequence ID" value="NZ_CAJPQJ010000010.1"/>
</dbReference>
<dbReference type="GeneID" id="84575305"/>
<protein>
    <submittedName>
        <fullName evidence="1">Uncharacterized protein</fullName>
    </submittedName>
</protein>
<organism evidence="1 2">
    <name type="scientific">Corynebacterium matruchotii</name>
    <dbReference type="NCBI Taxonomy" id="43768"/>
    <lineage>
        <taxon>Bacteria</taxon>
        <taxon>Bacillati</taxon>
        <taxon>Actinomycetota</taxon>
        <taxon>Actinomycetes</taxon>
        <taxon>Mycobacteriales</taxon>
        <taxon>Corynebacteriaceae</taxon>
        <taxon>Corynebacterium</taxon>
    </lineage>
</organism>
<dbReference type="EMBL" id="UARK01000001">
    <property type="protein sequence ID" value="SPW23763.1"/>
    <property type="molecule type" value="Genomic_DNA"/>
</dbReference>
<name>A0A448TIB8_9CORY</name>
<dbReference type="Proteomes" id="UP000249886">
    <property type="component" value="Unassembled WGS sequence"/>
</dbReference>
<evidence type="ECO:0000313" key="1">
    <source>
        <dbReference type="EMBL" id="SPW23763.1"/>
    </source>
</evidence>
<dbReference type="AlphaFoldDB" id="A0A448TIB8"/>
<gene>
    <name evidence="1" type="ORF">NCTC10254_00120</name>
</gene>
<evidence type="ECO:0000313" key="2">
    <source>
        <dbReference type="Proteomes" id="UP000249886"/>
    </source>
</evidence>
<comment type="caution">
    <text evidence="1">The sequence shown here is derived from an EMBL/GenBank/DDBJ whole genome shotgun (WGS) entry which is preliminary data.</text>
</comment>